<name>A0ACC6QFX7_9ACTN</name>
<dbReference type="Proteomes" id="UP001375539">
    <property type="component" value="Unassembled WGS sequence"/>
</dbReference>
<protein>
    <submittedName>
        <fullName evidence="1">DUF937 domain-containing protein</fullName>
    </submittedName>
</protein>
<proteinExistence type="predicted"/>
<organism evidence="1 2">
    <name type="scientific">Streptomyces pratisoli</name>
    <dbReference type="NCBI Taxonomy" id="3139917"/>
    <lineage>
        <taxon>Bacteria</taxon>
        <taxon>Bacillati</taxon>
        <taxon>Actinomycetota</taxon>
        <taxon>Actinomycetes</taxon>
        <taxon>Kitasatosporales</taxon>
        <taxon>Streptomycetaceae</taxon>
        <taxon>Streptomyces</taxon>
    </lineage>
</organism>
<sequence>MSDDSFQREVLNELGDGGLQEIADALGTDATGAQDAVGTSVSALSGGLREAAAEPAQADEVREAVGDISEPPLEGVVTLGGGLGGGLMAGVLAKLARPAAAALAKRTGMPVATVSRVFEVVIPVVVTVLAQRAARRRSAGAAPGSPGSHGTPGPSTGSVGDVLGDLLGGGPRKP</sequence>
<comment type="caution">
    <text evidence="1">The sequence shown here is derived from an EMBL/GenBank/DDBJ whole genome shotgun (WGS) entry which is preliminary data.</text>
</comment>
<dbReference type="EMBL" id="JBBKAI010000002">
    <property type="protein sequence ID" value="MEJ8657403.1"/>
    <property type="molecule type" value="Genomic_DNA"/>
</dbReference>
<accession>A0ACC6QFX7</accession>
<keyword evidence="2" id="KW-1185">Reference proteome</keyword>
<evidence type="ECO:0000313" key="2">
    <source>
        <dbReference type="Proteomes" id="UP001375539"/>
    </source>
</evidence>
<evidence type="ECO:0000313" key="1">
    <source>
        <dbReference type="EMBL" id="MEJ8657403.1"/>
    </source>
</evidence>
<gene>
    <name evidence="1" type="ORF">WKI58_12855</name>
</gene>
<reference evidence="1" key="1">
    <citation type="submission" date="2024-03" db="EMBL/GenBank/DDBJ databases">
        <title>Novel Streptomyces species of biotechnological and ecological value are a feature of Machair soil.</title>
        <authorList>
            <person name="Prole J.R."/>
            <person name="Goodfellow M."/>
            <person name="Allenby N."/>
            <person name="Ward A.C."/>
        </authorList>
    </citation>
    <scope>NUCLEOTIDE SEQUENCE</scope>
    <source>
        <strain evidence="1">MS1.AVA.4</strain>
    </source>
</reference>